<dbReference type="AlphaFoldDB" id="A0A6C0CDR5"/>
<sequence length="196" mass="23559">MGRKNLSKRNSKRRGNKYRNSKRMNSKRMNSKRRYYKRRTNNYRNTKKRNNKFKNSNRKLKKFIGGEVKTIKMDVSGMELKEVNEEIITYLEFKYNDTKFNINFKTPNYIIENTNTDLITSVRASIVQEFTKIKDSFDGVSKLERDYNITYTYYFEVNDRGGRVELRVNNTIYKDINIENIKALIIKLKYEEMSSV</sequence>
<evidence type="ECO:0000256" key="1">
    <source>
        <dbReference type="SAM" id="MobiDB-lite"/>
    </source>
</evidence>
<accession>A0A6C0CDR5</accession>
<feature type="region of interest" description="Disordered" evidence="1">
    <location>
        <begin position="1"/>
        <end position="56"/>
    </location>
</feature>
<reference evidence="2" key="1">
    <citation type="journal article" date="2020" name="Nature">
        <title>Giant virus diversity and host interactions through global metagenomics.</title>
        <authorList>
            <person name="Schulz F."/>
            <person name="Roux S."/>
            <person name="Paez-Espino D."/>
            <person name="Jungbluth S."/>
            <person name="Walsh D.A."/>
            <person name="Denef V.J."/>
            <person name="McMahon K.D."/>
            <person name="Konstantinidis K.T."/>
            <person name="Eloe-Fadrosh E.A."/>
            <person name="Kyrpides N.C."/>
            <person name="Woyke T."/>
        </authorList>
    </citation>
    <scope>NUCLEOTIDE SEQUENCE</scope>
    <source>
        <strain evidence="2">GVMAG-M-3300020595-32</strain>
    </source>
</reference>
<protein>
    <submittedName>
        <fullName evidence="2">Uncharacterized protein</fullName>
    </submittedName>
</protein>
<name>A0A6C0CDR5_9ZZZZ</name>
<dbReference type="EMBL" id="MN739397">
    <property type="protein sequence ID" value="QHT02708.1"/>
    <property type="molecule type" value="Genomic_DNA"/>
</dbReference>
<proteinExistence type="predicted"/>
<evidence type="ECO:0000313" key="2">
    <source>
        <dbReference type="EMBL" id="QHT02708.1"/>
    </source>
</evidence>
<organism evidence="2">
    <name type="scientific">viral metagenome</name>
    <dbReference type="NCBI Taxonomy" id="1070528"/>
    <lineage>
        <taxon>unclassified sequences</taxon>
        <taxon>metagenomes</taxon>
        <taxon>organismal metagenomes</taxon>
    </lineage>
</organism>